<dbReference type="FunFam" id="3.80.20.20:FF:000014">
    <property type="entry name" value="Receptor protein-tyrosine kinase"/>
    <property type="match status" value="1"/>
</dbReference>
<dbReference type="GO" id="GO:0004714">
    <property type="term" value="F:transmembrane receptor protein tyrosine kinase activity"/>
    <property type="evidence" value="ECO:0007669"/>
    <property type="project" value="UniProtKB-EC"/>
</dbReference>
<dbReference type="Pfam" id="PF01030">
    <property type="entry name" value="Recep_L_domain"/>
    <property type="match status" value="2"/>
</dbReference>
<dbReference type="SUPFAM" id="SSF57184">
    <property type="entry name" value="Growth factor receptor domain"/>
    <property type="match status" value="2"/>
</dbReference>
<dbReference type="FunFam" id="2.10.220.10:FF:000010">
    <property type="entry name" value="Receptor protein-tyrosine kinase"/>
    <property type="match status" value="1"/>
</dbReference>
<dbReference type="Ensembl" id="ENSCMUT00000035372.1">
    <property type="protein sequence ID" value="ENSCMUP00000029393.1"/>
    <property type="gene ID" value="ENSCMUG00000001111.2"/>
</dbReference>
<dbReference type="Gene3D" id="1.10.510.10">
    <property type="entry name" value="Transferase(Phosphotransferase) domain 1"/>
    <property type="match status" value="1"/>
</dbReference>
<dbReference type="InterPro" id="IPR016245">
    <property type="entry name" value="Tyr_kinase_EGF/ERB/XmrK_rcpt"/>
</dbReference>
<comment type="subcellular location">
    <subcellularLocation>
        <location evidence="2">Cell projection</location>
        <location evidence="2">Ruffle membrane</location>
        <topology evidence="2">Single-pass type I membrane protein</topology>
    </subcellularLocation>
    <subcellularLocation>
        <location evidence="4">Cytoplasm</location>
        <location evidence="4">Perinuclear region</location>
    </subcellularLocation>
    <subcellularLocation>
        <location evidence="3">Early endosome</location>
    </subcellularLocation>
    <subcellularLocation>
        <location evidence="1">Nucleus</location>
    </subcellularLocation>
</comment>
<feature type="transmembrane region" description="Helical" evidence="30">
    <location>
        <begin position="760"/>
        <end position="781"/>
    </location>
</feature>
<accession>A0A8U7NHS5</accession>
<keyword evidence="12" id="KW-0967">Endosome</keyword>
<dbReference type="CDD" id="cd05109">
    <property type="entry name" value="PTKc_HER2"/>
    <property type="match status" value="1"/>
</dbReference>
<evidence type="ECO:0000256" key="14">
    <source>
        <dbReference type="ARBA" id="ARBA00022840"/>
    </source>
</evidence>
<dbReference type="SUPFAM" id="SSF52058">
    <property type="entry name" value="L domain-like"/>
    <property type="match status" value="2"/>
</dbReference>
<dbReference type="InterPro" id="IPR032778">
    <property type="entry name" value="GF_recep_IV"/>
</dbReference>
<dbReference type="InterPro" id="IPR036941">
    <property type="entry name" value="Rcpt_L-dom_sf"/>
</dbReference>
<evidence type="ECO:0000256" key="20">
    <source>
        <dbReference type="ARBA" id="ARBA00023159"/>
    </source>
</evidence>
<dbReference type="EC" id="2.7.10.1" evidence="28"/>
<dbReference type="OMA" id="DRHCLPC"/>
<keyword evidence="15 30" id="KW-1133">Transmembrane helix</keyword>
<evidence type="ECO:0000256" key="29">
    <source>
        <dbReference type="SAM" id="MobiDB-lite"/>
    </source>
</evidence>
<evidence type="ECO:0000256" key="26">
    <source>
        <dbReference type="ARBA" id="ARBA00037619"/>
    </source>
</evidence>
<protein>
    <recommendedName>
        <fullName evidence="28">Receptor protein-tyrosine kinase</fullName>
        <ecNumber evidence="28">2.7.10.1</ecNumber>
    </recommendedName>
</protein>
<evidence type="ECO:0000256" key="2">
    <source>
        <dbReference type="ARBA" id="ARBA00004199"/>
    </source>
</evidence>
<dbReference type="SMART" id="SM00261">
    <property type="entry name" value="FU"/>
    <property type="match status" value="3"/>
</dbReference>
<evidence type="ECO:0000256" key="4">
    <source>
        <dbReference type="ARBA" id="ARBA00004556"/>
    </source>
</evidence>
<dbReference type="Proteomes" id="UP000694553">
    <property type="component" value="Unassembled WGS sequence"/>
</dbReference>
<dbReference type="InterPro" id="IPR011009">
    <property type="entry name" value="Kinase-like_dom_sf"/>
</dbReference>
<comment type="similarity">
    <text evidence="28">Belongs to the protein kinase superfamily. Tyr protein kinase family. EGF receptor subfamily.</text>
</comment>
<dbReference type="PIRSF" id="PIRSF000619">
    <property type="entry name" value="TyrPK_EGF-R"/>
    <property type="match status" value="1"/>
</dbReference>
<dbReference type="GO" id="GO:0008284">
    <property type="term" value="P:positive regulation of cell population proliferation"/>
    <property type="evidence" value="ECO:0007669"/>
    <property type="project" value="TreeGrafter"/>
</dbReference>
<keyword evidence="32" id="KW-1185">Reference proteome</keyword>
<dbReference type="InterPro" id="IPR006211">
    <property type="entry name" value="Furin-like_Cys-rich_dom"/>
</dbReference>
<dbReference type="SMART" id="SM00219">
    <property type="entry name" value="TyrKc"/>
    <property type="match status" value="1"/>
</dbReference>
<keyword evidence="13 28" id="KW-0418">Kinase</keyword>
<dbReference type="PRINTS" id="PR00109">
    <property type="entry name" value="TYRKINASE"/>
</dbReference>
<dbReference type="FunFam" id="3.30.200.20:FF:000184">
    <property type="entry name" value="Receptor protein-tyrosine kinase"/>
    <property type="match status" value="1"/>
</dbReference>
<evidence type="ECO:0000313" key="32">
    <source>
        <dbReference type="Proteomes" id="UP000694553"/>
    </source>
</evidence>
<dbReference type="Gene3D" id="2.10.220.10">
    <property type="entry name" value="Hormone Receptor, Insulin-like Growth Factor Receptor 1, Chain A, domain 2"/>
    <property type="match status" value="3"/>
</dbReference>
<evidence type="ECO:0000256" key="11">
    <source>
        <dbReference type="ARBA" id="ARBA00022741"/>
    </source>
</evidence>
<dbReference type="PROSITE" id="PS00109">
    <property type="entry name" value="PROTEIN_KINASE_TYR"/>
    <property type="match status" value="1"/>
</dbReference>
<keyword evidence="14 28" id="KW-0067">ATP-binding</keyword>
<keyword evidence="8 28" id="KW-0808">Transferase</keyword>
<dbReference type="PANTHER" id="PTHR24416">
    <property type="entry name" value="TYROSINE-PROTEIN KINASE RECEPTOR"/>
    <property type="match status" value="1"/>
</dbReference>
<evidence type="ECO:0000256" key="19">
    <source>
        <dbReference type="ARBA" id="ARBA00023157"/>
    </source>
</evidence>
<keyword evidence="6" id="KW-0963">Cytoplasm</keyword>
<keyword evidence="20" id="KW-0010">Activator</keyword>
<evidence type="ECO:0000256" key="7">
    <source>
        <dbReference type="ARBA" id="ARBA00022553"/>
    </source>
</evidence>
<dbReference type="InterPro" id="IPR006212">
    <property type="entry name" value="Furin_repeat"/>
</dbReference>
<keyword evidence="24" id="KW-0539">Nucleus</keyword>
<evidence type="ECO:0000256" key="17">
    <source>
        <dbReference type="ARBA" id="ARBA00023136"/>
    </source>
</evidence>
<evidence type="ECO:0000256" key="25">
    <source>
        <dbReference type="ARBA" id="ARBA00023273"/>
    </source>
</evidence>
<organism evidence="31 32">
    <name type="scientific">Corvus moneduloides</name>
    <name type="common">New Caledonian crow</name>
    <dbReference type="NCBI Taxonomy" id="1196302"/>
    <lineage>
        <taxon>Eukaryota</taxon>
        <taxon>Metazoa</taxon>
        <taxon>Chordata</taxon>
        <taxon>Craniata</taxon>
        <taxon>Vertebrata</taxon>
        <taxon>Euteleostomi</taxon>
        <taxon>Archelosauria</taxon>
        <taxon>Archosauria</taxon>
        <taxon>Dinosauria</taxon>
        <taxon>Saurischia</taxon>
        <taxon>Theropoda</taxon>
        <taxon>Coelurosauria</taxon>
        <taxon>Aves</taxon>
        <taxon>Neognathae</taxon>
        <taxon>Neoaves</taxon>
        <taxon>Telluraves</taxon>
        <taxon>Australaves</taxon>
        <taxon>Passeriformes</taxon>
        <taxon>Corvoidea</taxon>
        <taxon>Corvidae</taxon>
        <taxon>Corvus</taxon>
    </lineage>
</organism>
<dbReference type="InterPro" id="IPR001245">
    <property type="entry name" value="Ser-Thr/Tyr_kinase_cat_dom"/>
</dbReference>
<evidence type="ECO:0000256" key="13">
    <source>
        <dbReference type="ARBA" id="ARBA00022777"/>
    </source>
</evidence>
<dbReference type="CDD" id="cd12094">
    <property type="entry name" value="TM_ErbB2"/>
    <property type="match status" value="1"/>
</dbReference>
<evidence type="ECO:0000256" key="9">
    <source>
        <dbReference type="ARBA" id="ARBA00022692"/>
    </source>
</evidence>
<keyword evidence="16" id="KW-0805">Transcription regulation</keyword>
<evidence type="ECO:0000256" key="22">
    <source>
        <dbReference type="ARBA" id="ARBA00023170"/>
    </source>
</evidence>
<keyword evidence="17 28" id="KW-0472">Membrane</keyword>
<dbReference type="GO" id="GO:0005769">
    <property type="term" value="C:early endosome"/>
    <property type="evidence" value="ECO:0007669"/>
    <property type="project" value="UniProtKB-SubCell"/>
</dbReference>
<dbReference type="GO" id="GO:0043410">
    <property type="term" value="P:positive regulation of MAPK cascade"/>
    <property type="evidence" value="ECO:0007669"/>
    <property type="project" value="TreeGrafter"/>
</dbReference>
<dbReference type="Gene3D" id="3.80.20.20">
    <property type="entry name" value="Receptor L-domain"/>
    <property type="match status" value="2"/>
</dbReference>
<keyword evidence="22 28" id="KW-0675">Receptor</keyword>
<evidence type="ECO:0000313" key="31">
    <source>
        <dbReference type="Ensembl" id="ENSCMUP00000029393.1"/>
    </source>
</evidence>
<dbReference type="PROSITE" id="PS50011">
    <property type="entry name" value="PROTEIN_KINASE_DOM"/>
    <property type="match status" value="1"/>
</dbReference>
<dbReference type="GO" id="GO:0043066">
    <property type="term" value="P:negative regulation of apoptotic process"/>
    <property type="evidence" value="ECO:0007669"/>
    <property type="project" value="TreeGrafter"/>
</dbReference>
<dbReference type="GO" id="GO:0009925">
    <property type="term" value="C:basal plasma membrane"/>
    <property type="evidence" value="ECO:0007669"/>
    <property type="project" value="TreeGrafter"/>
</dbReference>
<evidence type="ECO:0000256" key="5">
    <source>
        <dbReference type="ARBA" id="ARBA00022475"/>
    </source>
</evidence>
<dbReference type="SUPFAM" id="SSF56112">
    <property type="entry name" value="Protein kinase-like (PK-like)"/>
    <property type="match status" value="1"/>
</dbReference>
<evidence type="ECO:0000256" key="15">
    <source>
        <dbReference type="ARBA" id="ARBA00022989"/>
    </source>
</evidence>
<evidence type="ECO:0000256" key="24">
    <source>
        <dbReference type="ARBA" id="ARBA00023242"/>
    </source>
</evidence>
<dbReference type="CDD" id="cd00064">
    <property type="entry name" value="FU"/>
    <property type="match status" value="3"/>
</dbReference>
<comment type="catalytic activity">
    <reaction evidence="27">
        <text>L-tyrosyl-[protein] + ATP = O-phospho-L-tyrosyl-[protein] + ADP + H(+)</text>
        <dbReference type="Rhea" id="RHEA:10596"/>
        <dbReference type="Rhea" id="RHEA-COMP:10136"/>
        <dbReference type="Rhea" id="RHEA-COMP:20101"/>
        <dbReference type="ChEBI" id="CHEBI:15378"/>
        <dbReference type="ChEBI" id="CHEBI:30616"/>
        <dbReference type="ChEBI" id="CHEBI:46858"/>
        <dbReference type="ChEBI" id="CHEBI:61978"/>
        <dbReference type="ChEBI" id="CHEBI:456216"/>
        <dbReference type="EC" id="2.7.10.1"/>
    </reaction>
</comment>
<evidence type="ECO:0000256" key="3">
    <source>
        <dbReference type="ARBA" id="ARBA00004412"/>
    </source>
</evidence>
<evidence type="ECO:0000256" key="6">
    <source>
        <dbReference type="ARBA" id="ARBA00022490"/>
    </source>
</evidence>
<dbReference type="GO" id="GO:0043235">
    <property type="term" value="C:receptor complex"/>
    <property type="evidence" value="ECO:0007669"/>
    <property type="project" value="TreeGrafter"/>
</dbReference>
<dbReference type="InterPro" id="IPR008266">
    <property type="entry name" value="Tyr_kinase_AS"/>
</dbReference>
<dbReference type="InterPro" id="IPR000494">
    <property type="entry name" value="Rcpt_L-dom"/>
</dbReference>
<dbReference type="InterPro" id="IPR050122">
    <property type="entry name" value="RTK"/>
</dbReference>
<dbReference type="Pfam" id="PF21314">
    <property type="entry name" value="TM_ErbB1"/>
    <property type="match status" value="1"/>
</dbReference>
<dbReference type="PROSITE" id="PS00107">
    <property type="entry name" value="PROTEIN_KINASE_ATP"/>
    <property type="match status" value="1"/>
</dbReference>
<dbReference type="GO" id="GO:0048471">
    <property type="term" value="C:perinuclear region of cytoplasm"/>
    <property type="evidence" value="ECO:0007669"/>
    <property type="project" value="UniProtKB-SubCell"/>
</dbReference>
<keyword evidence="9 30" id="KW-0812">Transmembrane</keyword>
<keyword evidence="7" id="KW-0597">Phosphoprotein</keyword>
<keyword evidence="11 28" id="KW-0547">Nucleotide-binding</keyword>
<reference evidence="31" key="2">
    <citation type="submission" date="2025-08" db="UniProtKB">
        <authorList>
            <consortium name="Ensembl"/>
        </authorList>
    </citation>
    <scope>IDENTIFICATION</scope>
</reference>
<feature type="region of interest" description="Disordered" evidence="29">
    <location>
        <begin position="1"/>
        <end position="85"/>
    </location>
</feature>
<dbReference type="InterPro" id="IPR049328">
    <property type="entry name" value="TM_ErbB1"/>
</dbReference>
<gene>
    <name evidence="31" type="primary">ERBB2</name>
</gene>
<dbReference type="GO" id="GO:0005634">
    <property type="term" value="C:nucleus"/>
    <property type="evidence" value="ECO:0007669"/>
    <property type="project" value="UniProtKB-SubCell"/>
</dbReference>
<feature type="region of interest" description="Disordered" evidence="29">
    <location>
        <begin position="1155"/>
        <end position="1348"/>
    </location>
</feature>
<dbReference type="InterPro" id="IPR020635">
    <property type="entry name" value="Tyr_kinase_cat_dom"/>
</dbReference>
<dbReference type="GO" id="GO:0032587">
    <property type="term" value="C:ruffle membrane"/>
    <property type="evidence" value="ECO:0007669"/>
    <property type="project" value="UniProtKB-SubCell"/>
</dbReference>
<keyword evidence="23" id="KW-0325">Glycoprotein</keyword>
<proteinExistence type="inferred from homology"/>
<evidence type="ECO:0000256" key="12">
    <source>
        <dbReference type="ARBA" id="ARBA00022753"/>
    </source>
</evidence>
<dbReference type="Gene3D" id="6.10.250.2930">
    <property type="match status" value="1"/>
</dbReference>
<dbReference type="InterPro" id="IPR009030">
    <property type="entry name" value="Growth_fac_rcpt_cys_sf"/>
</dbReference>
<dbReference type="InterPro" id="IPR000719">
    <property type="entry name" value="Prot_kinase_dom"/>
</dbReference>
<evidence type="ECO:0000256" key="30">
    <source>
        <dbReference type="SAM" id="Phobius"/>
    </source>
</evidence>
<reference evidence="31" key="3">
    <citation type="submission" date="2025-09" db="UniProtKB">
        <authorList>
            <consortium name="Ensembl"/>
        </authorList>
    </citation>
    <scope>IDENTIFICATION</scope>
</reference>
<dbReference type="GO" id="GO:0038127">
    <property type="term" value="P:ERBB signaling pathway"/>
    <property type="evidence" value="ECO:0007669"/>
    <property type="project" value="UniProtKB-ARBA"/>
</dbReference>
<sequence length="1348" mass="147050">MDTGASGAESPRCSGRMDGGVGWRGSVLVRAGGSARGRRERAARPRPGPGPGSGSRGGARERREAAAPAPQTFPERRRGHGPRPALSTMIAAGGCLGAGLLLLAALCPPAAAEVCTGTDMKLLRPSSPESHYETLRHLYQGCQVVQGNLELTYLPADADTAFLKDIKEVQGYVLIAENSVSGLELQSLRIIRGTQLFQDRYALAVMGNAGSAGAPGLRQLGMRHLTEILKGGVRIERNPELCFQETILWIDILHRHNEFRGEIHVDTTRNRSCPDCRALCAEGRCWGEGKQDCQTLTNSICHGCPRCKGTKPTDCCHEQCAAGCTGPKHSDCLACLNFNRSGICELHCPPLVVYNSDTFESMPNPDGRYTFGASCVSQCPYNYLATEVGSCTLVCPQNSQEVTVNNVQKCEKCSKPCPEVCYGLGVDFLKGVRAVNASNIQHFSGCTKIFGSLAFLPETFAGDPSTNTPPLDPKLLRIFESLEELTGESRGCWGRSGAPGLGGTWGGDTQLPPGFLYIAAWPPDMKDLGVFQNLRVIRGRVLHNGAYSLTLQDLAVQALGLRALREISSGMVLVHHNPQLCFLQKVPWHSIFRNPRQRLFQTHNKPPEQCESEGLVCFHLCAQGHCWGPGPTQCMACERFLRGQECVASCNLLDGAVREHANGTRCLPCHPECQPQNGTETCFGSDADQCVACAHYKDAQQCVRRCPSGVKADASFVPVWKYPDEFGVCQLCPTNCTHSCTIRDEDGCPVDQKPSQVTSIIAGVVGALLVIVLLLITVICVKRRRQQERKHTMRRLLQETELVEPLTPSGALPNQAQMRILKETELKKVKVLGSGAFGTVYKGIWIPDGESVKIPVAIKVLRENTSPKANKEILDEAYVMAGVGSPYVSRLLGICLTSTVQLVTQLMPYGCLLDYVRENKDHIGSQDLLNWCVQIAKGMSYLEEVRLVHRDLAARNVLVKSPNHVKITDFGLARLLDIDETEYHADGGKVPIKWMALESILRRRFTHQSDVWSYGVTVWELMTFGAKPYDGIPAREIPDLLEKGERLPQPPICTIDVYMIMVKCWMIDSECRPKFRELVTEFSRMARDPQRFVVIQNDLVGLPSSMDSTFYRALLDEEDMDDLVDAEEYLVPHHGFFSADTSTTYRSRISSVRSTAESPAKVEEGEGLAPFPFPAQGLAEGPEGPVPEVPEGDKVALQSPPGREPGTLPRYSEDPTGLVAEDGEEPEGFTVPAPHSTMPEYVNQAREHPPHAPPSPPDKPKGHQGKNGLIKDPKNSFPGPFGHAVENPEYLATPGPPAPGPFSQAFDNPYYWNQDPAKGGGPEGGPGTTPTAENPEYLGLAGPDAAAV</sequence>
<evidence type="ECO:0000256" key="21">
    <source>
        <dbReference type="ARBA" id="ARBA00023163"/>
    </source>
</evidence>
<dbReference type="PANTHER" id="PTHR24416:SF137">
    <property type="entry name" value="RECEPTOR TYROSINE-PROTEIN KINASE ERBB-2"/>
    <property type="match status" value="1"/>
</dbReference>
<name>A0A8U7NHS5_CORMO</name>
<keyword evidence="5" id="KW-1003">Cell membrane</keyword>
<reference evidence="32" key="1">
    <citation type="submission" date="2019-10" db="EMBL/GenBank/DDBJ databases">
        <title>Corvus moneduloides (New Caledonian crow) genome, bCorMon1, primary haplotype.</title>
        <authorList>
            <person name="Rutz C."/>
            <person name="Fungtammasan C."/>
            <person name="Mountcastle J."/>
            <person name="Formenti G."/>
            <person name="Chow W."/>
            <person name="Howe K."/>
            <person name="Steele M.P."/>
            <person name="Fernandes J."/>
            <person name="Gilbert M.T.P."/>
            <person name="Fedrigo O."/>
            <person name="Jarvis E.D."/>
            <person name="Gemmell N."/>
        </authorList>
    </citation>
    <scope>NUCLEOTIDE SEQUENCE [LARGE SCALE GENOMIC DNA]</scope>
</reference>
<evidence type="ECO:0000256" key="18">
    <source>
        <dbReference type="ARBA" id="ARBA00023137"/>
    </source>
</evidence>
<evidence type="ECO:0000256" key="10">
    <source>
        <dbReference type="ARBA" id="ARBA00022729"/>
    </source>
</evidence>
<dbReference type="FunFam" id="2.10.220.10:FF:000009">
    <property type="entry name" value="Receptor protein-tyrosine kinase"/>
    <property type="match status" value="1"/>
</dbReference>
<keyword evidence="19" id="KW-1015">Disulfide bond</keyword>
<keyword evidence="18 28" id="KW-0829">Tyrosine-protein kinase</keyword>
<dbReference type="GO" id="GO:0005524">
    <property type="term" value="F:ATP binding"/>
    <property type="evidence" value="ECO:0007669"/>
    <property type="project" value="UniProtKB-UniRule"/>
</dbReference>
<dbReference type="FunFam" id="1.10.510.10:FF:002828">
    <property type="entry name" value="Receptor tyrosine-protein kinase erbB-2"/>
    <property type="match status" value="1"/>
</dbReference>
<evidence type="ECO:0000256" key="16">
    <source>
        <dbReference type="ARBA" id="ARBA00023015"/>
    </source>
</evidence>
<evidence type="ECO:0000256" key="23">
    <source>
        <dbReference type="ARBA" id="ARBA00023180"/>
    </source>
</evidence>
<dbReference type="Pfam" id="PF07714">
    <property type="entry name" value="PK_Tyr_Ser-Thr"/>
    <property type="match status" value="1"/>
</dbReference>
<keyword evidence="21" id="KW-0804">Transcription</keyword>
<evidence type="ECO:0000256" key="8">
    <source>
        <dbReference type="ARBA" id="ARBA00022679"/>
    </source>
</evidence>
<dbReference type="GO" id="GO:0030182">
    <property type="term" value="P:neuron differentiation"/>
    <property type="evidence" value="ECO:0007669"/>
    <property type="project" value="TreeGrafter"/>
</dbReference>
<dbReference type="Pfam" id="PF14843">
    <property type="entry name" value="GF_recep_IV"/>
    <property type="match status" value="1"/>
</dbReference>
<keyword evidence="25" id="KW-0966">Cell projection</keyword>
<evidence type="ECO:0000256" key="27">
    <source>
        <dbReference type="ARBA" id="ARBA00051243"/>
    </source>
</evidence>
<dbReference type="Gene3D" id="3.30.200.20">
    <property type="entry name" value="Phosphorylase Kinase, domain 1"/>
    <property type="match status" value="1"/>
</dbReference>
<evidence type="ECO:0000256" key="1">
    <source>
        <dbReference type="ARBA" id="ARBA00004123"/>
    </source>
</evidence>
<comment type="function">
    <text evidence="26">In the nucleus is involved in transcriptional regulation. Associates with the 5'-TCAAATTC-3' sequence in the PTGS2/COX-2 promoter and activates its transcription. Implicated in transcriptional activation of CDKN1A; the function involves STAT3 and SRC. Involved in the transcription of rRNA genes by RNA Pol I and enhances protein synthesis and cell growth.</text>
</comment>
<dbReference type="InterPro" id="IPR044912">
    <property type="entry name" value="Egfr_JX_dom"/>
</dbReference>
<evidence type="ECO:0000256" key="28">
    <source>
        <dbReference type="PIRNR" id="PIRNR000619"/>
    </source>
</evidence>
<dbReference type="Pfam" id="PF00757">
    <property type="entry name" value="Furin-like"/>
    <property type="match status" value="1"/>
</dbReference>
<feature type="compositionally biased region" description="Gly residues" evidence="29">
    <location>
        <begin position="1318"/>
        <end position="1327"/>
    </location>
</feature>
<dbReference type="InterPro" id="IPR017441">
    <property type="entry name" value="Protein_kinase_ATP_BS"/>
</dbReference>
<keyword evidence="10" id="KW-0732">Signal</keyword>